<dbReference type="Proteomes" id="UP000183223">
    <property type="component" value="Unassembled WGS sequence"/>
</dbReference>
<protein>
    <submittedName>
        <fullName evidence="2">Phage tail fibre repeat-containing protein</fullName>
    </submittedName>
</protein>
<evidence type="ECO:0000313" key="2">
    <source>
        <dbReference type="EMBL" id="SCZ68480.1"/>
    </source>
</evidence>
<dbReference type="Pfam" id="PF02413">
    <property type="entry name" value="Caudo_TAP"/>
    <property type="match status" value="1"/>
</dbReference>
<dbReference type="AlphaFoldDB" id="A0A1G5R3U5"/>
<reference evidence="3" key="1">
    <citation type="submission" date="2016-10" db="EMBL/GenBank/DDBJ databases">
        <authorList>
            <person name="Varghese N."/>
            <person name="Submissions S."/>
        </authorList>
    </citation>
    <scope>NUCLEOTIDE SEQUENCE [LARGE SCALE GENOMIC DNA]</scope>
    <source>
        <strain evidence="3">ATCC 29999</strain>
    </source>
</reference>
<dbReference type="SUPFAM" id="SSF88874">
    <property type="entry name" value="Receptor-binding domain of short tail fibre protein gp12"/>
    <property type="match status" value="1"/>
</dbReference>
<name>A0A1G5R3U5_PHOLU</name>
<dbReference type="InterPro" id="IPR005068">
    <property type="entry name" value="Phage_lambda_Stf-r2"/>
</dbReference>
<accession>A0A1G5R3U5</accession>
<organism evidence="2 3">
    <name type="scientific">Photorhabdus luminescens</name>
    <name type="common">Xenorhabdus luminescens</name>
    <dbReference type="NCBI Taxonomy" id="29488"/>
    <lineage>
        <taxon>Bacteria</taxon>
        <taxon>Pseudomonadati</taxon>
        <taxon>Pseudomonadota</taxon>
        <taxon>Gammaproteobacteria</taxon>
        <taxon>Enterobacterales</taxon>
        <taxon>Morganellaceae</taxon>
        <taxon>Photorhabdus</taxon>
    </lineage>
</organism>
<dbReference type="GO" id="GO:0019062">
    <property type="term" value="P:virion attachment to host cell"/>
    <property type="evidence" value="ECO:0007669"/>
    <property type="project" value="InterPro"/>
</dbReference>
<dbReference type="PANTHER" id="PTHR34413:SF2">
    <property type="entry name" value="PROPHAGE TAIL FIBER ASSEMBLY PROTEIN HOMOLOG TFAE-RELATED"/>
    <property type="match status" value="1"/>
</dbReference>
<dbReference type="GO" id="GO:0046718">
    <property type="term" value="P:symbiont entry into host cell"/>
    <property type="evidence" value="ECO:0007669"/>
    <property type="project" value="InterPro"/>
</dbReference>
<sequence>MSHKNDFKAFSISDNANVVSQERYEESKGLLTGFSPDNVPTHLLNKVLRQSSTISSVIADFIATQSGDDILDDGDIAKLTAQLNKALEQKFATEIPSASLIQKGVVQLTDEVGNSDTLAVTQKLAQEIVSSLYENINGRVPNSRKVNGKVLTEDINLNAADVGTYSREEIDRQNKEASNIPIGIPIPWPLPYPPIGYLTCNGAFFNKLQYPKLAEAYPDGRLPDLRGEFIRGWDDSRGADSGRGILSWQEGSYLVQEINNPPNCVVNFSLNNRVELNWDVPAENVKVNGRGVGGAGNWITDVNFFGVTRPRNVAFNYVVRATCSIMAEQKDSLESKVAVLGKDGLAEKAGWLTIYHAAPYSREFIFARPEYLMEGVGLPASSYIDAPELPDSDNKVVCRSEDGKYWEVVPDYRGTTAYSKETRLPVEVTEIGELSDMLTFKKPATHFDKWTGEEWIVDEVSVKASQIEQAEQQRNTLSQHANEVVTLLQHTVDVEMATEAEKVALMAWKKYFVLLSRVDILQAPDIEWPEQPSN</sequence>
<proteinExistence type="predicted"/>
<dbReference type="InterPro" id="IPR051220">
    <property type="entry name" value="TFA_Chaperone"/>
</dbReference>
<feature type="domain" description="Phage tail collar" evidence="1">
    <location>
        <begin position="183"/>
        <end position="230"/>
    </location>
</feature>
<dbReference type="Gene3D" id="3.90.1340.10">
    <property type="entry name" value="Phage tail collar domain"/>
    <property type="match status" value="1"/>
</dbReference>
<dbReference type="EMBL" id="FMWJ01000014">
    <property type="protein sequence ID" value="SCZ68480.1"/>
    <property type="molecule type" value="Genomic_DNA"/>
</dbReference>
<dbReference type="InterPro" id="IPR037053">
    <property type="entry name" value="Phage_tail_collar_dom_sf"/>
</dbReference>
<evidence type="ECO:0000259" key="1">
    <source>
        <dbReference type="Pfam" id="PF07484"/>
    </source>
</evidence>
<dbReference type="InterPro" id="IPR003458">
    <property type="entry name" value="Phage_T4_Gp38_tail_assem"/>
</dbReference>
<keyword evidence="3" id="KW-1185">Reference proteome</keyword>
<dbReference type="PANTHER" id="PTHR34413">
    <property type="entry name" value="PROPHAGE TAIL FIBER ASSEMBLY PROTEIN HOMOLOG TFAE-RELATED-RELATED"/>
    <property type="match status" value="1"/>
</dbReference>
<evidence type="ECO:0000313" key="3">
    <source>
        <dbReference type="Proteomes" id="UP000183223"/>
    </source>
</evidence>
<dbReference type="InterPro" id="IPR011083">
    <property type="entry name" value="Phage_tail_collar_dom"/>
</dbReference>
<dbReference type="Pfam" id="PF07484">
    <property type="entry name" value="Collar"/>
    <property type="match status" value="1"/>
</dbReference>
<gene>
    <name evidence="2" type="ORF">SAMN02982990_02946</name>
</gene>
<dbReference type="Pfam" id="PF03406">
    <property type="entry name" value="Phage_fiber_2"/>
    <property type="match status" value="1"/>
</dbReference>